<sequence length="612" mass="68012">MNSKLRSANTVLSHLLKTLSLVWSASGYWTLAWIILVLVQGLLPAALISLTPRVVNALVQVSGTGISGASIQKVLVPVGLMAGIMLVGELLNSAAEWIRTAQSELVQDHISGLIHQQSVAVDYGFYEYSEYNDKLNRAREGASGRSLALLESTGSLMQNSVTLLAMAAVLLPYGLWLPTILVISAFPAFFILLYLNKAHYRWSQRTTTDRRWLMYYDYLLTNSTMAAEVRLFDFADYFQSSYQNLRRRLRKEQLKFLKDQTIGRFFAAIIALIITGIALGWMGRQVLLGILTLGDLALFFQAFNQGQNIVKSLLGSLGQIYRNSLFIGNLFEFLQIKPEIINPPNPIPAPSALKQDIKFRQVTFRYPGTQEAVLDNFNLTLPAGKIVAIVGDNGAGKSTLIKLLCRFYDPNSGSIELDGIDLRDFSVKELRRLITVLFQSPIPYYTTAKENIALGDVAAASNQLEIEAAAQASGIHEKISRLPLGYNTMLGKLFPEGTDLSGGQWQRLALARAFFRRAQIIILDEPTSAMDPWAEHDWLERFRSLASGRTAIVITHRFTLAMQADIIHVMRAGQIVESGSHDQLLNLDGLYAQSWRDQMEAGSSTTVKNSLI</sequence>
<proteinExistence type="predicted"/>
<dbReference type="Gene3D" id="3.40.50.300">
    <property type="entry name" value="P-loop containing nucleotide triphosphate hydrolases"/>
    <property type="match status" value="1"/>
</dbReference>
<dbReference type="PROSITE" id="PS00211">
    <property type="entry name" value="ABC_TRANSPORTER_1"/>
    <property type="match status" value="1"/>
</dbReference>
<evidence type="ECO:0000259" key="11">
    <source>
        <dbReference type="PROSITE" id="PS50929"/>
    </source>
</evidence>
<evidence type="ECO:0000256" key="9">
    <source>
        <dbReference type="SAM" id="Phobius"/>
    </source>
</evidence>
<dbReference type="KEGG" id="hbq:QI031_09065"/>
<keyword evidence="4 9" id="KW-0812">Transmembrane</keyword>
<dbReference type="InterPro" id="IPR003439">
    <property type="entry name" value="ABC_transporter-like_ATP-bd"/>
</dbReference>
<feature type="transmembrane region" description="Helical" evidence="9">
    <location>
        <begin position="175"/>
        <end position="195"/>
    </location>
</feature>
<evidence type="ECO:0000256" key="5">
    <source>
        <dbReference type="ARBA" id="ARBA00022741"/>
    </source>
</evidence>
<name>A0AAJ6PB65_9CYAN</name>
<keyword evidence="2" id="KW-0813">Transport</keyword>
<dbReference type="RefSeq" id="WP_281484853.1">
    <property type="nucleotide sequence ID" value="NZ_CP124543.1"/>
</dbReference>
<dbReference type="PROSITE" id="PS50893">
    <property type="entry name" value="ABC_TRANSPORTER_2"/>
    <property type="match status" value="1"/>
</dbReference>
<evidence type="ECO:0000313" key="13">
    <source>
        <dbReference type="Proteomes" id="UP001223520"/>
    </source>
</evidence>
<dbReference type="InterPro" id="IPR017871">
    <property type="entry name" value="ABC_transporter-like_CS"/>
</dbReference>
<dbReference type="GO" id="GO:0140359">
    <property type="term" value="F:ABC-type transporter activity"/>
    <property type="evidence" value="ECO:0007669"/>
    <property type="project" value="InterPro"/>
</dbReference>
<dbReference type="PANTHER" id="PTHR24221:SF646">
    <property type="entry name" value="HAEMOLYSIN SECRETION ATP-BINDING PROTEIN"/>
    <property type="match status" value="1"/>
</dbReference>
<dbReference type="Pfam" id="PF00005">
    <property type="entry name" value="ABC_tran"/>
    <property type="match status" value="1"/>
</dbReference>
<dbReference type="InterPro" id="IPR011527">
    <property type="entry name" value="ABC1_TM_dom"/>
</dbReference>
<evidence type="ECO:0000256" key="3">
    <source>
        <dbReference type="ARBA" id="ARBA00022475"/>
    </source>
</evidence>
<feature type="domain" description="ABC transporter" evidence="10">
    <location>
        <begin position="357"/>
        <end position="597"/>
    </location>
</feature>
<evidence type="ECO:0000256" key="2">
    <source>
        <dbReference type="ARBA" id="ARBA00022448"/>
    </source>
</evidence>
<dbReference type="GO" id="GO:0005524">
    <property type="term" value="F:ATP binding"/>
    <property type="evidence" value="ECO:0007669"/>
    <property type="project" value="UniProtKB-KW"/>
</dbReference>
<comment type="subcellular location">
    <subcellularLocation>
        <location evidence="1">Cell membrane</location>
        <topology evidence="1">Multi-pass membrane protein</topology>
    </subcellularLocation>
</comment>
<reference evidence="12 13" key="1">
    <citation type="journal article" date="2023" name="Limnol Oceanogr Lett">
        <title>Environmental adaptations by the intertidal Antarctic cyanobacterium Halotia branconii CENA392 as revealed using long-read genome sequencing.</title>
        <authorList>
            <person name="Dextro R.B."/>
            <person name="Delbaje E."/>
            <person name="Freitas P.N.N."/>
            <person name="Geraldes V."/>
            <person name="Pinto E."/>
            <person name="Long P.F."/>
            <person name="Fiore M.F."/>
        </authorList>
    </citation>
    <scope>NUCLEOTIDE SEQUENCE [LARGE SCALE GENOMIC DNA]</scope>
    <source>
        <strain evidence="12 13">CENA392</strain>
    </source>
</reference>
<evidence type="ECO:0000256" key="6">
    <source>
        <dbReference type="ARBA" id="ARBA00022840"/>
    </source>
</evidence>
<dbReference type="EMBL" id="CP124543">
    <property type="protein sequence ID" value="WGV27614.1"/>
    <property type="molecule type" value="Genomic_DNA"/>
</dbReference>
<feature type="transmembrane region" description="Helical" evidence="9">
    <location>
        <begin position="261"/>
        <end position="280"/>
    </location>
</feature>
<evidence type="ECO:0000256" key="7">
    <source>
        <dbReference type="ARBA" id="ARBA00022989"/>
    </source>
</evidence>
<evidence type="ECO:0000313" key="12">
    <source>
        <dbReference type="EMBL" id="WGV27614.1"/>
    </source>
</evidence>
<feature type="domain" description="ABC transmembrane type-1" evidence="11">
    <location>
        <begin position="34"/>
        <end position="322"/>
    </location>
</feature>
<evidence type="ECO:0000256" key="4">
    <source>
        <dbReference type="ARBA" id="ARBA00022692"/>
    </source>
</evidence>
<dbReference type="GO" id="GO:0005886">
    <property type="term" value="C:plasma membrane"/>
    <property type="evidence" value="ECO:0007669"/>
    <property type="project" value="UniProtKB-SubCell"/>
</dbReference>
<dbReference type="InterPro" id="IPR036640">
    <property type="entry name" value="ABC1_TM_sf"/>
</dbReference>
<keyword evidence="6 12" id="KW-0067">ATP-binding</keyword>
<dbReference type="AlphaFoldDB" id="A0AAJ6PB65"/>
<keyword evidence="8 9" id="KW-0472">Membrane</keyword>
<gene>
    <name evidence="12" type="ORF">QI031_09065</name>
</gene>
<dbReference type="Gene3D" id="1.20.1560.10">
    <property type="entry name" value="ABC transporter type 1, transmembrane domain"/>
    <property type="match status" value="1"/>
</dbReference>
<accession>A0AAJ6PB65</accession>
<dbReference type="GO" id="GO:0034040">
    <property type="term" value="F:ATPase-coupled lipid transmembrane transporter activity"/>
    <property type="evidence" value="ECO:0007669"/>
    <property type="project" value="TreeGrafter"/>
</dbReference>
<dbReference type="SUPFAM" id="SSF52540">
    <property type="entry name" value="P-loop containing nucleoside triphosphate hydrolases"/>
    <property type="match status" value="1"/>
</dbReference>
<keyword evidence="7 9" id="KW-1133">Transmembrane helix</keyword>
<evidence type="ECO:0000259" key="10">
    <source>
        <dbReference type="PROSITE" id="PS50893"/>
    </source>
</evidence>
<organism evidence="12 13">
    <name type="scientific">Halotia branconii CENA392</name>
    <dbReference type="NCBI Taxonomy" id="1539056"/>
    <lineage>
        <taxon>Bacteria</taxon>
        <taxon>Bacillati</taxon>
        <taxon>Cyanobacteriota</taxon>
        <taxon>Cyanophyceae</taxon>
        <taxon>Nostocales</taxon>
        <taxon>Nodulariaceae</taxon>
        <taxon>Halotia</taxon>
    </lineage>
</organism>
<dbReference type="GO" id="GO:0016887">
    <property type="term" value="F:ATP hydrolysis activity"/>
    <property type="evidence" value="ECO:0007669"/>
    <property type="project" value="InterPro"/>
</dbReference>
<dbReference type="Proteomes" id="UP001223520">
    <property type="component" value="Chromosome"/>
</dbReference>
<protein>
    <submittedName>
        <fullName evidence="12">ABC transporter ATP-binding protein</fullName>
    </submittedName>
</protein>
<keyword evidence="13" id="KW-1185">Reference proteome</keyword>
<evidence type="ECO:0000256" key="1">
    <source>
        <dbReference type="ARBA" id="ARBA00004651"/>
    </source>
</evidence>
<dbReference type="FunFam" id="3.40.50.300:FF:000221">
    <property type="entry name" value="Multidrug ABC transporter ATP-binding protein"/>
    <property type="match status" value="1"/>
</dbReference>
<dbReference type="InterPro" id="IPR027417">
    <property type="entry name" value="P-loop_NTPase"/>
</dbReference>
<dbReference type="SMART" id="SM00382">
    <property type="entry name" value="AAA"/>
    <property type="match status" value="1"/>
</dbReference>
<keyword evidence="3" id="KW-1003">Cell membrane</keyword>
<evidence type="ECO:0000256" key="8">
    <source>
        <dbReference type="ARBA" id="ARBA00023136"/>
    </source>
</evidence>
<dbReference type="InterPro" id="IPR039421">
    <property type="entry name" value="Type_1_exporter"/>
</dbReference>
<dbReference type="InterPro" id="IPR003593">
    <property type="entry name" value="AAA+_ATPase"/>
</dbReference>
<keyword evidence="5" id="KW-0547">Nucleotide-binding</keyword>
<dbReference type="SUPFAM" id="SSF90123">
    <property type="entry name" value="ABC transporter transmembrane region"/>
    <property type="match status" value="1"/>
</dbReference>
<dbReference type="PANTHER" id="PTHR24221">
    <property type="entry name" value="ATP-BINDING CASSETTE SUB-FAMILY B"/>
    <property type="match status" value="1"/>
</dbReference>
<dbReference type="PROSITE" id="PS50929">
    <property type="entry name" value="ABC_TM1F"/>
    <property type="match status" value="1"/>
</dbReference>
<feature type="transmembrane region" description="Helical" evidence="9">
    <location>
        <begin position="21"/>
        <end position="50"/>
    </location>
</feature>